<proteinExistence type="predicted"/>
<protein>
    <submittedName>
        <fullName evidence="1">Uncharacterized protein</fullName>
    </submittedName>
</protein>
<dbReference type="Gene3D" id="3.40.1310.20">
    <property type="match status" value="1"/>
</dbReference>
<reference evidence="1" key="1">
    <citation type="journal article" date="2019" name="MBio">
        <title>Virus Genomes from Deep Sea Sediments Expand the Ocean Megavirome and Support Independent Origins of Viral Gigantism.</title>
        <authorList>
            <person name="Backstrom D."/>
            <person name="Yutin N."/>
            <person name="Jorgensen S.L."/>
            <person name="Dharamshi J."/>
            <person name="Homa F."/>
            <person name="Zaremba-Niedwiedzka K."/>
            <person name="Spang A."/>
            <person name="Wolf Y.I."/>
            <person name="Koonin E.V."/>
            <person name="Ettema T.J."/>
        </authorList>
    </citation>
    <scope>NUCLEOTIDE SEQUENCE</scope>
</reference>
<dbReference type="EMBL" id="MK500565">
    <property type="protein sequence ID" value="QBK91857.1"/>
    <property type="molecule type" value="Genomic_DNA"/>
</dbReference>
<gene>
    <name evidence="1" type="ORF">LCPAC304_01960</name>
</gene>
<name>A0A481Z7X2_9VIRU</name>
<sequence>MYVVQPTYDLKVKEPLLNAPLLEKENCLKQNSFLHKDFLKLLRSSIDFGATLADLHLNDLRKLASEQGIGTKRKSKNWLVRELLKLTELKWYWASKPEFRLLKGEKYYTMVLTWNNYPKNWFVRVLATGVSEYVLNPKSGKKTGTPYIQGLIRFQYQQRPSALMKQLEGIHLEARRVRLEKPGSIKACCKFCSKLSIRDGETYIKGFDKYFQPFEGKVSKLHLDRELRKVLVLAKITEKEYQDYVVDYDYITMCTCEPWNDIECQGCIDSLHYGNMFYKGCCELKGWKTTFYPLTEKQRGEQLRKDDEEEEKASSAYQRALQRWRKRNRFPKK</sequence>
<accession>A0A481Z7X2</accession>
<evidence type="ECO:0000313" key="1">
    <source>
        <dbReference type="EMBL" id="QBK91857.1"/>
    </source>
</evidence>
<organism evidence="1">
    <name type="scientific">Pithovirus LCPAC304</name>
    <dbReference type="NCBI Taxonomy" id="2506594"/>
    <lineage>
        <taxon>Viruses</taxon>
        <taxon>Pithoviruses</taxon>
    </lineage>
</organism>